<dbReference type="Proteomes" id="UP001152523">
    <property type="component" value="Unassembled WGS sequence"/>
</dbReference>
<accession>A0AAV0FV61</accession>
<dbReference type="AlphaFoldDB" id="A0AAV0FV61"/>
<protein>
    <submittedName>
        <fullName evidence="2">Uncharacterized protein</fullName>
    </submittedName>
</protein>
<feature type="compositionally biased region" description="Polar residues" evidence="1">
    <location>
        <begin position="70"/>
        <end position="79"/>
    </location>
</feature>
<dbReference type="EMBL" id="CAMAPF010001015">
    <property type="protein sequence ID" value="CAH9139226.1"/>
    <property type="molecule type" value="Genomic_DNA"/>
</dbReference>
<proteinExistence type="predicted"/>
<feature type="region of interest" description="Disordered" evidence="1">
    <location>
        <begin position="70"/>
        <end position="111"/>
    </location>
</feature>
<gene>
    <name evidence="2" type="ORF">CEPIT_LOCUS37431</name>
</gene>
<evidence type="ECO:0000313" key="3">
    <source>
        <dbReference type="Proteomes" id="UP001152523"/>
    </source>
</evidence>
<organism evidence="2 3">
    <name type="scientific">Cuscuta epithymum</name>
    <dbReference type="NCBI Taxonomy" id="186058"/>
    <lineage>
        <taxon>Eukaryota</taxon>
        <taxon>Viridiplantae</taxon>
        <taxon>Streptophyta</taxon>
        <taxon>Embryophyta</taxon>
        <taxon>Tracheophyta</taxon>
        <taxon>Spermatophyta</taxon>
        <taxon>Magnoliopsida</taxon>
        <taxon>eudicotyledons</taxon>
        <taxon>Gunneridae</taxon>
        <taxon>Pentapetalae</taxon>
        <taxon>asterids</taxon>
        <taxon>lamiids</taxon>
        <taxon>Solanales</taxon>
        <taxon>Convolvulaceae</taxon>
        <taxon>Cuscuteae</taxon>
        <taxon>Cuscuta</taxon>
        <taxon>Cuscuta subgen. Cuscuta</taxon>
    </lineage>
</organism>
<comment type="caution">
    <text evidence="2">The sequence shown here is derived from an EMBL/GenBank/DDBJ whole genome shotgun (WGS) entry which is preliminary data.</text>
</comment>
<sequence length="111" mass="12577">MGGGQPTNLAYFFKALVGWYAREACGRKCDLREWESNKMRWIPSTLICSFRQKNTPSPLSLIFLRPTFTHQEQRNSPPSLSIVEESSNKKEALGKSLSSKSVQKLEERLGA</sequence>
<keyword evidence="3" id="KW-1185">Reference proteome</keyword>
<reference evidence="2" key="1">
    <citation type="submission" date="2022-07" db="EMBL/GenBank/DDBJ databases">
        <authorList>
            <person name="Macas J."/>
            <person name="Novak P."/>
            <person name="Neumann P."/>
        </authorList>
    </citation>
    <scope>NUCLEOTIDE SEQUENCE</scope>
</reference>
<evidence type="ECO:0000313" key="2">
    <source>
        <dbReference type="EMBL" id="CAH9139226.1"/>
    </source>
</evidence>
<name>A0AAV0FV61_9ASTE</name>
<evidence type="ECO:0000256" key="1">
    <source>
        <dbReference type="SAM" id="MobiDB-lite"/>
    </source>
</evidence>